<dbReference type="Proteomes" id="UP001285263">
    <property type="component" value="Unassembled WGS sequence"/>
</dbReference>
<organism evidence="2 3">
    <name type="scientific">Roseateles agri</name>
    <dbReference type="NCBI Taxonomy" id="3098619"/>
    <lineage>
        <taxon>Bacteria</taxon>
        <taxon>Pseudomonadati</taxon>
        <taxon>Pseudomonadota</taxon>
        <taxon>Betaproteobacteria</taxon>
        <taxon>Burkholderiales</taxon>
        <taxon>Sphaerotilaceae</taxon>
        <taxon>Roseateles</taxon>
    </lineage>
</organism>
<keyword evidence="1" id="KW-0732">Signal</keyword>
<dbReference type="RefSeq" id="WP_320423796.1">
    <property type="nucleotide sequence ID" value="NZ_JAXCLA010000004.1"/>
</dbReference>
<feature type="chain" id="PRO_5046118825" evidence="1">
    <location>
        <begin position="28"/>
        <end position="258"/>
    </location>
</feature>
<feature type="signal peptide" evidence="1">
    <location>
        <begin position="1"/>
        <end position="27"/>
    </location>
</feature>
<dbReference type="EMBL" id="JAXCLA010000004">
    <property type="protein sequence ID" value="MDY0745905.1"/>
    <property type="molecule type" value="Genomic_DNA"/>
</dbReference>
<sequence length="258" mass="26218">MSFAIAGKQMLALMGAAMLGMAAPAGATQVTWYVQGHFNATDPNTPADLAALVPGGAAFQASYTFDTSIANSPVAFISGVEYFYTTSTALGGLATLDVAGSHFNSSKSVNIIEYADGNGEQLTLNAGVGVQGPFSGSTYTASLDVLAMGHSGPPSADASVKWPWFSPFGGTSGSFQLVSATPPDLTPASNPPLLVLQFYPSDGSSRVDRLGTIDAIQATPFASTVPEPGAALLMLSGLLGFGALGLRRRASASAVDRG</sequence>
<proteinExistence type="predicted"/>
<dbReference type="InterPro" id="IPR013424">
    <property type="entry name" value="Ice-binding_C"/>
</dbReference>
<evidence type="ECO:0000313" key="3">
    <source>
        <dbReference type="Proteomes" id="UP001285263"/>
    </source>
</evidence>
<gene>
    <name evidence="2" type="ORF">SNE35_15395</name>
</gene>
<reference evidence="2 3" key="1">
    <citation type="submission" date="2023-11" db="EMBL/GenBank/DDBJ databases">
        <title>Paucibacter sp. nov., isolated from fresh soil in Korea.</title>
        <authorList>
            <person name="Le N.T.T."/>
        </authorList>
    </citation>
    <scope>NUCLEOTIDE SEQUENCE [LARGE SCALE GENOMIC DNA]</scope>
    <source>
        <strain evidence="2 3">R3-3</strain>
    </source>
</reference>
<keyword evidence="3" id="KW-1185">Reference proteome</keyword>
<comment type="caution">
    <text evidence="2">The sequence shown here is derived from an EMBL/GenBank/DDBJ whole genome shotgun (WGS) entry which is preliminary data.</text>
</comment>
<dbReference type="NCBIfam" id="TIGR02595">
    <property type="entry name" value="PEP_CTERM"/>
    <property type="match status" value="1"/>
</dbReference>
<accession>A0ABU5DJL9</accession>
<protein>
    <submittedName>
        <fullName evidence="2">PEP-CTERM sorting domain-containing protein</fullName>
    </submittedName>
</protein>
<evidence type="ECO:0000256" key="1">
    <source>
        <dbReference type="SAM" id="SignalP"/>
    </source>
</evidence>
<evidence type="ECO:0000313" key="2">
    <source>
        <dbReference type="EMBL" id="MDY0745905.1"/>
    </source>
</evidence>
<name>A0ABU5DJL9_9BURK</name>